<feature type="domain" description="Carboxylesterase type B" evidence="3">
    <location>
        <begin position="23"/>
        <end position="179"/>
    </location>
</feature>
<feature type="chain" id="PRO_5043979737" description="Carboxylesterase type B domain-containing protein" evidence="2">
    <location>
        <begin position="22"/>
        <end position="181"/>
    </location>
</feature>
<dbReference type="Proteomes" id="UP001431783">
    <property type="component" value="Unassembled WGS sequence"/>
</dbReference>
<dbReference type="InterPro" id="IPR019819">
    <property type="entry name" value="Carboxylesterase_B_CS"/>
</dbReference>
<accession>A0AAW1TQ45</accession>
<evidence type="ECO:0000313" key="5">
    <source>
        <dbReference type="Proteomes" id="UP001431783"/>
    </source>
</evidence>
<evidence type="ECO:0000256" key="1">
    <source>
        <dbReference type="ARBA" id="ARBA00023180"/>
    </source>
</evidence>
<name>A0AAW1TQ45_9CUCU</name>
<gene>
    <name evidence="4" type="ORF">WA026_017924</name>
</gene>
<dbReference type="EMBL" id="JARQZJ010000011">
    <property type="protein sequence ID" value="KAK9872455.1"/>
    <property type="molecule type" value="Genomic_DNA"/>
</dbReference>
<dbReference type="AlphaFoldDB" id="A0AAW1TQ45"/>
<keyword evidence="5" id="KW-1185">Reference proteome</keyword>
<dbReference type="InterPro" id="IPR050309">
    <property type="entry name" value="Type-B_Carboxylest/Lipase"/>
</dbReference>
<protein>
    <recommendedName>
        <fullName evidence="3">Carboxylesterase type B domain-containing protein</fullName>
    </recommendedName>
</protein>
<dbReference type="PANTHER" id="PTHR11559">
    <property type="entry name" value="CARBOXYLESTERASE"/>
    <property type="match status" value="1"/>
</dbReference>
<dbReference type="PROSITE" id="PS00941">
    <property type="entry name" value="CARBOXYLESTERASE_B_2"/>
    <property type="match status" value="1"/>
</dbReference>
<organism evidence="4 5">
    <name type="scientific">Henosepilachna vigintioctopunctata</name>
    <dbReference type="NCBI Taxonomy" id="420089"/>
    <lineage>
        <taxon>Eukaryota</taxon>
        <taxon>Metazoa</taxon>
        <taxon>Ecdysozoa</taxon>
        <taxon>Arthropoda</taxon>
        <taxon>Hexapoda</taxon>
        <taxon>Insecta</taxon>
        <taxon>Pterygota</taxon>
        <taxon>Neoptera</taxon>
        <taxon>Endopterygota</taxon>
        <taxon>Coleoptera</taxon>
        <taxon>Polyphaga</taxon>
        <taxon>Cucujiformia</taxon>
        <taxon>Coccinelloidea</taxon>
        <taxon>Coccinellidae</taxon>
        <taxon>Epilachninae</taxon>
        <taxon>Epilachnini</taxon>
        <taxon>Henosepilachna</taxon>
    </lineage>
</organism>
<sequence length="181" mass="19823">MIEASDKLILFLILGCHIVHSVPRAHLKQGVVQGTNRKSYDGRTFSAFEGIPYAKPPVGELRFREPVAAPCWNNVLIANKSYMCSQLDGTLTVIGTEDCLYLNVYVPKNNIDENDTFDVLVHIHGGSLSIGSASTMSLPDYLMDKDLILVAFNYRLGAAGFLSTGDSVMPGNNGLKDQTWL</sequence>
<dbReference type="SUPFAM" id="SSF53474">
    <property type="entry name" value="alpha/beta-Hydrolases"/>
    <property type="match status" value="1"/>
</dbReference>
<reference evidence="4 5" key="1">
    <citation type="submission" date="2023-03" db="EMBL/GenBank/DDBJ databases">
        <title>Genome insight into feeding habits of ladybird beetles.</title>
        <authorList>
            <person name="Li H.-S."/>
            <person name="Huang Y.-H."/>
            <person name="Pang H."/>
        </authorList>
    </citation>
    <scope>NUCLEOTIDE SEQUENCE [LARGE SCALE GENOMIC DNA]</scope>
    <source>
        <strain evidence="4">SYSU_2023b</strain>
        <tissue evidence="4">Whole body</tissue>
    </source>
</reference>
<feature type="signal peptide" evidence="2">
    <location>
        <begin position="1"/>
        <end position="21"/>
    </location>
</feature>
<dbReference type="Gene3D" id="3.40.50.1820">
    <property type="entry name" value="alpha/beta hydrolase"/>
    <property type="match status" value="1"/>
</dbReference>
<evidence type="ECO:0000313" key="4">
    <source>
        <dbReference type="EMBL" id="KAK9872455.1"/>
    </source>
</evidence>
<comment type="caution">
    <text evidence="4">The sequence shown here is derived from an EMBL/GenBank/DDBJ whole genome shotgun (WGS) entry which is preliminary data.</text>
</comment>
<keyword evidence="1" id="KW-0325">Glycoprotein</keyword>
<evidence type="ECO:0000259" key="3">
    <source>
        <dbReference type="Pfam" id="PF00135"/>
    </source>
</evidence>
<keyword evidence="2" id="KW-0732">Signal</keyword>
<dbReference type="InterPro" id="IPR002018">
    <property type="entry name" value="CarbesteraseB"/>
</dbReference>
<dbReference type="InterPro" id="IPR029058">
    <property type="entry name" value="AB_hydrolase_fold"/>
</dbReference>
<dbReference type="Pfam" id="PF00135">
    <property type="entry name" value="COesterase"/>
    <property type="match status" value="1"/>
</dbReference>
<proteinExistence type="predicted"/>
<evidence type="ECO:0000256" key="2">
    <source>
        <dbReference type="SAM" id="SignalP"/>
    </source>
</evidence>